<dbReference type="EMBL" id="HBIW01012899">
    <property type="protein sequence ID" value="CAE0695633.1"/>
    <property type="molecule type" value="Transcribed_RNA"/>
</dbReference>
<dbReference type="GO" id="GO:0008270">
    <property type="term" value="F:zinc ion binding"/>
    <property type="evidence" value="ECO:0007669"/>
    <property type="project" value="UniProtKB-KW"/>
</dbReference>
<feature type="compositionally biased region" description="Low complexity" evidence="5">
    <location>
        <begin position="211"/>
        <end position="227"/>
    </location>
</feature>
<feature type="compositionally biased region" description="Basic and acidic residues" evidence="5">
    <location>
        <begin position="163"/>
        <end position="185"/>
    </location>
</feature>
<dbReference type="Proteomes" id="UP000789595">
    <property type="component" value="Unassembled WGS sequence"/>
</dbReference>
<feature type="compositionally biased region" description="Low complexity" evidence="5">
    <location>
        <begin position="99"/>
        <end position="109"/>
    </location>
</feature>
<evidence type="ECO:0000313" key="8">
    <source>
        <dbReference type="EMBL" id="CAH0367198.1"/>
    </source>
</evidence>
<gene>
    <name evidence="7" type="ORF">PCAL00307_LOCUS11069</name>
    <name evidence="8" type="ORF">PECAL_2P02100</name>
</gene>
<organism evidence="7">
    <name type="scientific">Pelagomonas calceolata</name>
    <dbReference type="NCBI Taxonomy" id="35677"/>
    <lineage>
        <taxon>Eukaryota</taxon>
        <taxon>Sar</taxon>
        <taxon>Stramenopiles</taxon>
        <taxon>Ochrophyta</taxon>
        <taxon>Pelagophyceae</taxon>
        <taxon>Pelagomonadales</taxon>
        <taxon>Pelagomonadaceae</taxon>
        <taxon>Pelagomonas</taxon>
    </lineage>
</organism>
<evidence type="ECO:0000256" key="4">
    <source>
        <dbReference type="PROSITE-ProRule" id="PRU00322"/>
    </source>
</evidence>
<evidence type="ECO:0000259" key="6">
    <source>
        <dbReference type="PROSITE" id="PS50199"/>
    </source>
</evidence>
<feature type="compositionally biased region" description="Low complexity" evidence="5">
    <location>
        <begin position="63"/>
        <end position="73"/>
    </location>
</feature>
<keyword evidence="9" id="KW-1185">Reference proteome</keyword>
<accession>A0A7S3ZVT0</accession>
<dbReference type="EMBL" id="CAKKNE010000002">
    <property type="protein sequence ID" value="CAH0367198.1"/>
    <property type="molecule type" value="Genomic_DNA"/>
</dbReference>
<reference evidence="7" key="1">
    <citation type="submission" date="2021-01" db="EMBL/GenBank/DDBJ databases">
        <authorList>
            <person name="Corre E."/>
            <person name="Pelletier E."/>
            <person name="Niang G."/>
            <person name="Scheremetjew M."/>
            <person name="Finn R."/>
            <person name="Kale V."/>
            <person name="Holt S."/>
            <person name="Cochrane G."/>
            <person name="Meng A."/>
            <person name="Brown T."/>
            <person name="Cohen L."/>
        </authorList>
    </citation>
    <scope>NUCLEOTIDE SEQUENCE</scope>
    <source>
        <strain evidence="7">CCMP1756</strain>
    </source>
</reference>
<keyword evidence="1" id="KW-0479">Metal-binding</keyword>
<evidence type="ECO:0000256" key="5">
    <source>
        <dbReference type="SAM" id="MobiDB-lite"/>
    </source>
</evidence>
<feature type="region of interest" description="Disordered" evidence="5">
    <location>
        <begin position="63"/>
        <end position="251"/>
    </location>
</feature>
<protein>
    <recommendedName>
        <fullName evidence="6">RanBP2-type domain-containing protein</fullName>
    </recommendedName>
</protein>
<evidence type="ECO:0000256" key="1">
    <source>
        <dbReference type="ARBA" id="ARBA00022723"/>
    </source>
</evidence>
<feature type="compositionally biased region" description="Low complexity" evidence="5">
    <location>
        <begin position="186"/>
        <end position="200"/>
    </location>
</feature>
<evidence type="ECO:0000313" key="7">
    <source>
        <dbReference type="EMBL" id="CAE0695633.1"/>
    </source>
</evidence>
<feature type="compositionally biased region" description="Pro residues" evidence="5">
    <location>
        <begin position="124"/>
        <end position="139"/>
    </location>
</feature>
<dbReference type="Gene3D" id="4.10.1060.10">
    <property type="entry name" value="Zinc finger, RanBP2-type"/>
    <property type="match status" value="1"/>
</dbReference>
<dbReference type="InterPro" id="IPR001876">
    <property type="entry name" value="Znf_RanBP2"/>
</dbReference>
<sequence>MAASVQEATVPQDELVAAASQLRLDDVNIARSFCKVFAARARAAEAHGARAKAFGEWRRCTERAAPAAPASATPRKRRRTPLKALENIQPTSGGKPRSARSPRSPRPASNGKSGRRSATKSPPRGTPHPYVPPPPPPESPAVASPRRVRWSPVAPAAATPEKTAVRRDLFSRDENDAAPPAKEDAPLALPSPAKASPLALRPRHTPPPKTPADASPVVSPAPRVTPSEAAEQTGAFTGTLGRVARRSDEAPKVVTPYGSKLEQWRDKYRAGYTSRPAPENFGEKVARPFRFTRPAVGWRCNLCFARNAADAASCELCHEAKPEAAAA</sequence>
<proteinExistence type="predicted"/>
<evidence type="ECO:0000256" key="3">
    <source>
        <dbReference type="ARBA" id="ARBA00022833"/>
    </source>
</evidence>
<dbReference type="PROSITE" id="PS50199">
    <property type="entry name" value="ZF_RANBP2_2"/>
    <property type="match status" value="1"/>
</dbReference>
<evidence type="ECO:0000313" key="9">
    <source>
        <dbReference type="Proteomes" id="UP000789595"/>
    </source>
</evidence>
<name>A0A7S3ZVT0_9STRA</name>
<keyword evidence="2 4" id="KW-0863">Zinc-finger</keyword>
<reference evidence="8" key="2">
    <citation type="submission" date="2021-11" db="EMBL/GenBank/DDBJ databases">
        <authorList>
            <consortium name="Genoscope - CEA"/>
            <person name="William W."/>
        </authorList>
    </citation>
    <scope>NUCLEOTIDE SEQUENCE</scope>
</reference>
<evidence type="ECO:0000256" key="2">
    <source>
        <dbReference type="ARBA" id="ARBA00022771"/>
    </source>
</evidence>
<keyword evidence="3" id="KW-0862">Zinc</keyword>
<dbReference type="PROSITE" id="PS01358">
    <property type="entry name" value="ZF_RANBP2_1"/>
    <property type="match status" value="1"/>
</dbReference>
<dbReference type="AlphaFoldDB" id="A0A7S3ZVT0"/>
<feature type="domain" description="RanBP2-type" evidence="6">
    <location>
        <begin position="293"/>
        <end position="323"/>
    </location>
</feature>